<comment type="catalytic activity">
    <reaction evidence="12">
        <text>(6R)-5,10-methenyltetrahydrofolate + H2O = (6R)-10-formyltetrahydrofolate + H(+)</text>
        <dbReference type="Rhea" id="RHEA:23700"/>
        <dbReference type="ChEBI" id="CHEBI:15377"/>
        <dbReference type="ChEBI" id="CHEBI:15378"/>
        <dbReference type="ChEBI" id="CHEBI:57455"/>
        <dbReference type="ChEBI" id="CHEBI:195366"/>
        <dbReference type="EC" id="3.5.4.9"/>
    </reaction>
</comment>
<dbReference type="PANTHER" id="PTHR48099">
    <property type="entry name" value="C-1-TETRAHYDROFOLATE SYNTHASE, CYTOPLASMIC-RELATED"/>
    <property type="match status" value="1"/>
</dbReference>
<sequence length="293" mass="31923">MIVLDGKKYAEQLALQIQQEVKGMKRPPSLKVIIASDDYASGIYVNNKKKKAEQLGFQSEIIKMDPTTVTTESMLDTIHTLNTDPSTDGILVQLPLPQGIDVFQVTQAVAKDKDVDCFNCENTGFLYLGKPKFLPCTPSACLFLIKQVITNLSHTSAVVIGRSDIVGKPLSSMLLQENSTVTTVHSKTDDVRCFTKTADIVVSAVGKPNFIDHTYLKSDAILIDVGINRLNSKLVGDMNFHDIINNSTPKAITPVPGGVGPLTIIFLMLNTLQASYLHNGNTPSNSLLNTLFT</sequence>
<comment type="caution">
    <text evidence="15">The sequence shown here is derived from an EMBL/GenBank/DDBJ whole genome shotgun (WGS) entry which is preliminary data.</text>
</comment>
<evidence type="ECO:0000259" key="14">
    <source>
        <dbReference type="Pfam" id="PF02882"/>
    </source>
</evidence>
<dbReference type="EC" id="3.5.4.9" evidence="12"/>
<dbReference type="GO" id="GO:0004488">
    <property type="term" value="F:methylenetetrahydrofolate dehydrogenase (NADP+) activity"/>
    <property type="evidence" value="ECO:0007669"/>
    <property type="project" value="UniProtKB-UniRule"/>
</dbReference>
<name>W2UYT9_9RICK</name>
<protein>
    <recommendedName>
        <fullName evidence="12">Bifunctional protein FolD</fullName>
    </recommendedName>
    <domain>
        <recommendedName>
            <fullName evidence="12">Methylenetetrahydrofolate dehydrogenase</fullName>
            <ecNumber evidence="12">1.5.1.5</ecNumber>
        </recommendedName>
    </domain>
    <domain>
        <recommendedName>
            <fullName evidence="12">Methenyltetrahydrofolate cyclohydrolase</fullName>
            <ecNumber evidence="12">3.5.4.9</ecNumber>
        </recommendedName>
    </domain>
</protein>
<evidence type="ECO:0000256" key="7">
    <source>
        <dbReference type="ARBA" id="ARBA00022857"/>
    </source>
</evidence>
<keyword evidence="7 12" id="KW-0521">NADP</keyword>
<dbReference type="GO" id="GO:0009086">
    <property type="term" value="P:methionine biosynthetic process"/>
    <property type="evidence" value="ECO:0007669"/>
    <property type="project" value="UniProtKB-KW"/>
</dbReference>
<evidence type="ECO:0000256" key="5">
    <source>
        <dbReference type="ARBA" id="ARBA00022755"/>
    </source>
</evidence>
<dbReference type="GO" id="GO:0006164">
    <property type="term" value="P:purine nucleotide biosynthetic process"/>
    <property type="evidence" value="ECO:0007669"/>
    <property type="project" value="UniProtKB-KW"/>
</dbReference>
<dbReference type="STRING" id="1401685.P857_400"/>
<evidence type="ECO:0000256" key="8">
    <source>
        <dbReference type="ARBA" id="ARBA00023002"/>
    </source>
</evidence>
<dbReference type="PROSITE" id="PS00766">
    <property type="entry name" value="THF_DHG_CYH_1"/>
    <property type="match status" value="1"/>
</dbReference>
<keyword evidence="10 12" id="KW-0486">Methionine biosynthesis</keyword>
<comment type="similarity">
    <text evidence="12">Belongs to the tetrahydrofolate dehydrogenase/cyclohydrolase family.</text>
</comment>
<dbReference type="HAMAP" id="MF_01576">
    <property type="entry name" value="THF_DHG_CYH"/>
    <property type="match status" value="1"/>
</dbReference>
<evidence type="ECO:0000256" key="3">
    <source>
        <dbReference type="ARBA" id="ARBA00022563"/>
    </source>
</evidence>
<dbReference type="PANTHER" id="PTHR48099:SF5">
    <property type="entry name" value="C-1-TETRAHYDROFOLATE SYNTHASE, CYTOPLASMIC"/>
    <property type="match status" value="1"/>
</dbReference>
<dbReference type="Gene3D" id="3.40.50.720">
    <property type="entry name" value="NAD(P)-binding Rossmann-like Domain"/>
    <property type="match status" value="1"/>
</dbReference>
<accession>W2UYT9</accession>
<dbReference type="Pfam" id="PF02882">
    <property type="entry name" value="THF_DHG_CYH_C"/>
    <property type="match status" value="1"/>
</dbReference>
<dbReference type="Gene3D" id="3.40.50.10860">
    <property type="entry name" value="Leucine Dehydrogenase, chain A, domain 1"/>
    <property type="match status" value="1"/>
</dbReference>
<keyword evidence="6 12" id="KW-0378">Hydrolase</keyword>
<evidence type="ECO:0000256" key="1">
    <source>
        <dbReference type="ARBA" id="ARBA00004777"/>
    </source>
</evidence>
<keyword evidence="9 12" id="KW-0368">Histidine biosynthesis</keyword>
<dbReference type="PATRIC" id="fig|1401685.3.peg.693"/>
<comment type="function">
    <text evidence="12">Catalyzes the oxidation of 5,10-methylenetetrahydrofolate to 5,10-methenyltetrahydrofolate and then the hydrolysis of 5,10-methenyltetrahydrofolate to 10-formyltetrahydrofolate.</text>
</comment>
<feature type="domain" description="Tetrahydrofolate dehydrogenase/cyclohydrolase catalytic" evidence="13">
    <location>
        <begin position="4"/>
        <end position="116"/>
    </location>
</feature>
<reference evidence="15 16" key="1">
    <citation type="journal article" date="2013" name="PLoS ONE">
        <title>Bacterial endosymbiosis in a chordate host: long-term co-evolution and conservation of secondary metabolism.</title>
        <authorList>
            <person name="Kwan J.C."/>
            <person name="Schmidt E.W."/>
        </authorList>
    </citation>
    <scope>NUCLEOTIDE SEQUENCE [LARGE SCALE GENOMIC DNA]</scope>
    <source>
        <strain evidence="16">L6</strain>
    </source>
</reference>
<comment type="subunit">
    <text evidence="2 12">Homodimer.</text>
</comment>
<evidence type="ECO:0000256" key="9">
    <source>
        <dbReference type="ARBA" id="ARBA00023102"/>
    </source>
</evidence>
<dbReference type="InterPro" id="IPR000672">
    <property type="entry name" value="THF_DH/CycHdrlase"/>
</dbReference>
<keyword evidence="16" id="KW-1185">Reference proteome</keyword>
<proteinExistence type="inferred from homology"/>
<dbReference type="Proteomes" id="UP000018951">
    <property type="component" value="Unassembled WGS sequence"/>
</dbReference>
<dbReference type="EC" id="1.5.1.5" evidence="12"/>
<evidence type="ECO:0000256" key="12">
    <source>
        <dbReference type="HAMAP-Rule" id="MF_01576"/>
    </source>
</evidence>
<dbReference type="InterPro" id="IPR020867">
    <property type="entry name" value="THF_DH/CycHdrlase_CS"/>
</dbReference>
<evidence type="ECO:0000313" key="16">
    <source>
        <dbReference type="Proteomes" id="UP000018951"/>
    </source>
</evidence>
<dbReference type="CDD" id="cd01080">
    <property type="entry name" value="NAD_bind_m-THF_DH_Cyclohyd"/>
    <property type="match status" value="1"/>
</dbReference>
<comment type="pathway">
    <text evidence="1 12">One-carbon metabolism; tetrahydrofolate interconversion.</text>
</comment>
<dbReference type="EMBL" id="AXCJ01000007">
    <property type="protein sequence ID" value="ETO91276.1"/>
    <property type="molecule type" value="Genomic_DNA"/>
</dbReference>
<dbReference type="PRINTS" id="PR00085">
    <property type="entry name" value="THFDHDRGNASE"/>
</dbReference>
<dbReference type="GO" id="GO:0005829">
    <property type="term" value="C:cytosol"/>
    <property type="evidence" value="ECO:0007669"/>
    <property type="project" value="TreeGrafter"/>
</dbReference>
<keyword evidence="3 12" id="KW-0554">One-carbon metabolism</keyword>
<dbReference type="Pfam" id="PF00763">
    <property type="entry name" value="THF_DHG_CYH"/>
    <property type="match status" value="1"/>
</dbReference>
<dbReference type="InterPro" id="IPR020631">
    <property type="entry name" value="THF_DH/CycHdrlase_NAD-bd_dom"/>
</dbReference>
<evidence type="ECO:0000256" key="4">
    <source>
        <dbReference type="ARBA" id="ARBA00022605"/>
    </source>
</evidence>
<dbReference type="FunFam" id="3.40.50.10860:FF:000005">
    <property type="entry name" value="C-1-tetrahydrofolate synthase, cytoplasmic, putative"/>
    <property type="match status" value="1"/>
</dbReference>
<gene>
    <name evidence="12 15" type="primary">folD</name>
    <name evidence="15" type="ORF">P857_400</name>
</gene>
<evidence type="ECO:0000256" key="11">
    <source>
        <dbReference type="ARBA" id="ARBA00023268"/>
    </source>
</evidence>
<evidence type="ECO:0000256" key="2">
    <source>
        <dbReference type="ARBA" id="ARBA00011738"/>
    </source>
</evidence>
<dbReference type="InterPro" id="IPR036291">
    <property type="entry name" value="NAD(P)-bd_dom_sf"/>
</dbReference>
<dbReference type="GO" id="GO:0000105">
    <property type="term" value="P:L-histidine biosynthetic process"/>
    <property type="evidence" value="ECO:0007669"/>
    <property type="project" value="UniProtKB-KW"/>
</dbReference>
<feature type="binding site" evidence="12">
    <location>
        <position position="227"/>
    </location>
    <ligand>
        <name>NADP(+)</name>
        <dbReference type="ChEBI" id="CHEBI:58349"/>
    </ligand>
</feature>
<keyword evidence="4 12" id="KW-0028">Amino-acid biosynthesis</keyword>
<keyword evidence="5 12" id="KW-0658">Purine biosynthesis</keyword>
<dbReference type="AlphaFoldDB" id="W2UYT9"/>
<dbReference type="UniPathway" id="UPA00193"/>
<dbReference type="GO" id="GO:0035999">
    <property type="term" value="P:tetrahydrofolate interconversion"/>
    <property type="evidence" value="ECO:0007669"/>
    <property type="project" value="UniProtKB-UniRule"/>
</dbReference>
<dbReference type="InterPro" id="IPR046346">
    <property type="entry name" value="Aminoacid_DH-like_N_sf"/>
</dbReference>
<dbReference type="InterPro" id="IPR020630">
    <property type="entry name" value="THF_DH/CycHdrlase_cat_dom"/>
</dbReference>
<comment type="catalytic activity">
    <reaction evidence="12">
        <text>(6R)-5,10-methylene-5,6,7,8-tetrahydrofolate + NADP(+) = (6R)-5,10-methenyltetrahydrofolate + NADPH</text>
        <dbReference type="Rhea" id="RHEA:22812"/>
        <dbReference type="ChEBI" id="CHEBI:15636"/>
        <dbReference type="ChEBI" id="CHEBI:57455"/>
        <dbReference type="ChEBI" id="CHEBI:57783"/>
        <dbReference type="ChEBI" id="CHEBI:58349"/>
        <dbReference type="EC" id="1.5.1.5"/>
    </reaction>
</comment>
<evidence type="ECO:0000313" key="15">
    <source>
        <dbReference type="EMBL" id="ETO91276.1"/>
    </source>
</evidence>
<dbReference type="SUPFAM" id="SSF51735">
    <property type="entry name" value="NAD(P)-binding Rossmann-fold domains"/>
    <property type="match status" value="1"/>
</dbReference>
<dbReference type="SUPFAM" id="SSF53223">
    <property type="entry name" value="Aminoacid dehydrogenase-like, N-terminal domain"/>
    <property type="match status" value="1"/>
</dbReference>
<evidence type="ECO:0000256" key="10">
    <source>
        <dbReference type="ARBA" id="ARBA00023167"/>
    </source>
</evidence>
<dbReference type="GO" id="GO:0004477">
    <property type="term" value="F:methenyltetrahydrofolate cyclohydrolase activity"/>
    <property type="evidence" value="ECO:0007669"/>
    <property type="project" value="UniProtKB-UniRule"/>
</dbReference>
<comment type="caution">
    <text evidence="12">Lacks conserved residue(s) required for the propagation of feature annotation.</text>
</comment>
<evidence type="ECO:0000256" key="6">
    <source>
        <dbReference type="ARBA" id="ARBA00022801"/>
    </source>
</evidence>
<keyword evidence="8 12" id="KW-0560">Oxidoreductase</keyword>
<organism evidence="15 16">
    <name type="scientific">Candidatus Xenolissoclinum pacificiensis L6</name>
    <dbReference type="NCBI Taxonomy" id="1401685"/>
    <lineage>
        <taxon>Bacteria</taxon>
        <taxon>Pseudomonadati</taxon>
        <taxon>Pseudomonadota</taxon>
        <taxon>Alphaproteobacteria</taxon>
        <taxon>Rickettsiales</taxon>
        <taxon>Anaplasmataceae</taxon>
        <taxon>Candidatus Xenolissoclinum</taxon>
    </lineage>
</organism>
<feature type="binding site" evidence="12">
    <location>
        <begin position="161"/>
        <end position="163"/>
    </location>
    <ligand>
        <name>NADP(+)</name>
        <dbReference type="ChEBI" id="CHEBI:58349"/>
    </ligand>
</feature>
<keyword evidence="11 12" id="KW-0511">Multifunctional enzyme</keyword>
<feature type="domain" description="Tetrahydrofolate dehydrogenase/cyclohydrolase NAD(P)-binding" evidence="14">
    <location>
        <begin position="135"/>
        <end position="275"/>
    </location>
</feature>
<evidence type="ECO:0000259" key="13">
    <source>
        <dbReference type="Pfam" id="PF00763"/>
    </source>
</evidence>